<dbReference type="Pfam" id="PF13426">
    <property type="entry name" value="PAS_9"/>
    <property type="match status" value="1"/>
</dbReference>
<dbReference type="STRING" id="765911.Thivi_2573"/>
<keyword evidence="12" id="KW-0902">Two-component regulatory system</keyword>
<evidence type="ECO:0000256" key="1">
    <source>
        <dbReference type="ARBA" id="ARBA00000085"/>
    </source>
</evidence>
<dbReference type="KEGG" id="tvi:Thivi_2573"/>
<dbReference type="PROSITE" id="PS50894">
    <property type="entry name" value="HPT"/>
    <property type="match status" value="1"/>
</dbReference>
<dbReference type="eggNOG" id="COG0784">
    <property type="taxonomic scope" value="Bacteria"/>
</dbReference>
<dbReference type="GO" id="GO:0005886">
    <property type="term" value="C:plasma membrane"/>
    <property type="evidence" value="ECO:0007669"/>
    <property type="project" value="UniProtKB-SubCell"/>
</dbReference>
<dbReference type="SMART" id="SM00387">
    <property type="entry name" value="HATPase_c"/>
    <property type="match status" value="1"/>
</dbReference>
<evidence type="ECO:0000256" key="10">
    <source>
        <dbReference type="ARBA" id="ARBA00022840"/>
    </source>
</evidence>
<dbReference type="CDD" id="cd16922">
    <property type="entry name" value="HATPase_EvgS-ArcB-TorS-like"/>
    <property type="match status" value="1"/>
</dbReference>
<dbReference type="SUPFAM" id="SSF47384">
    <property type="entry name" value="Homodimeric domain of signal transducing histidine kinase"/>
    <property type="match status" value="1"/>
</dbReference>
<dbReference type="PANTHER" id="PTHR45339">
    <property type="entry name" value="HYBRID SIGNAL TRANSDUCTION HISTIDINE KINASE J"/>
    <property type="match status" value="1"/>
</dbReference>
<dbReference type="InterPro" id="IPR005467">
    <property type="entry name" value="His_kinase_dom"/>
</dbReference>
<dbReference type="GO" id="GO:0005524">
    <property type="term" value="F:ATP binding"/>
    <property type="evidence" value="ECO:0007669"/>
    <property type="project" value="UniProtKB-KW"/>
</dbReference>
<dbReference type="eggNOG" id="COG2203">
    <property type="taxonomic scope" value="Bacteria"/>
</dbReference>
<dbReference type="CDD" id="cd00088">
    <property type="entry name" value="HPT"/>
    <property type="match status" value="1"/>
</dbReference>
<feature type="modified residue" description="Phosphohistidine" evidence="14">
    <location>
        <position position="951"/>
    </location>
</feature>
<dbReference type="Gene3D" id="3.30.450.20">
    <property type="entry name" value="PAS domain"/>
    <property type="match status" value="2"/>
</dbReference>
<dbReference type="RefSeq" id="WP_014778950.1">
    <property type="nucleotide sequence ID" value="NC_018012.1"/>
</dbReference>
<dbReference type="PROSITE" id="PS50110">
    <property type="entry name" value="RESPONSE_REGULATORY"/>
    <property type="match status" value="1"/>
</dbReference>
<dbReference type="Gene3D" id="3.30.450.40">
    <property type="match status" value="1"/>
</dbReference>
<dbReference type="PRINTS" id="PR00344">
    <property type="entry name" value="BCTRLSENSOR"/>
</dbReference>
<evidence type="ECO:0000256" key="14">
    <source>
        <dbReference type="PROSITE-ProRule" id="PRU00110"/>
    </source>
</evidence>
<dbReference type="Gene3D" id="1.20.120.160">
    <property type="entry name" value="HPT domain"/>
    <property type="match status" value="1"/>
</dbReference>
<evidence type="ECO:0000259" key="16">
    <source>
        <dbReference type="PROSITE" id="PS50109"/>
    </source>
</evidence>
<evidence type="ECO:0000256" key="9">
    <source>
        <dbReference type="ARBA" id="ARBA00022777"/>
    </source>
</evidence>
<dbReference type="InterPro" id="IPR000700">
    <property type="entry name" value="PAS-assoc_C"/>
</dbReference>
<feature type="domain" description="PAS" evidence="18">
    <location>
        <begin position="34"/>
        <end position="101"/>
    </location>
</feature>
<dbReference type="PROSITE" id="PS50112">
    <property type="entry name" value="PAS"/>
    <property type="match status" value="2"/>
</dbReference>
<dbReference type="Pfam" id="PF02518">
    <property type="entry name" value="HATPase_c"/>
    <property type="match status" value="1"/>
</dbReference>
<dbReference type="SMART" id="SM00073">
    <property type="entry name" value="HPT"/>
    <property type="match status" value="1"/>
</dbReference>
<dbReference type="InterPro" id="IPR036097">
    <property type="entry name" value="HisK_dim/P_sf"/>
</dbReference>
<dbReference type="PROSITE" id="PS50113">
    <property type="entry name" value="PAC"/>
    <property type="match status" value="1"/>
</dbReference>
<evidence type="ECO:0000256" key="12">
    <source>
        <dbReference type="ARBA" id="ARBA00023012"/>
    </source>
</evidence>
<dbReference type="InterPro" id="IPR008207">
    <property type="entry name" value="Sig_transdc_His_kin_Hpt_dom"/>
</dbReference>
<feature type="domain" description="PAS" evidence="18">
    <location>
        <begin position="161"/>
        <end position="219"/>
    </location>
</feature>
<keyword evidence="11" id="KW-1133">Transmembrane helix</keyword>
<dbReference type="InterPro" id="IPR003594">
    <property type="entry name" value="HATPase_dom"/>
</dbReference>
<dbReference type="InterPro" id="IPR001610">
    <property type="entry name" value="PAC"/>
</dbReference>
<evidence type="ECO:0000313" key="22">
    <source>
        <dbReference type="Proteomes" id="UP000006062"/>
    </source>
</evidence>
<dbReference type="EC" id="2.7.13.3" evidence="3"/>
<dbReference type="Pfam" id="PF13185">
    <property type="entry name" value="GAF_2"/>
    <property type="match status" value="1"/>
</dbReference>
<evidence type="ECO:0000256" key="8">
    <source>
        <dbReference type="ARBA" id="ARBA00022741"/>
    </source>
</evidence>
<dbReference type="PANTHER" id="PTHR45339:SF1">
    <property type="entry name" value="HYBRID SIGNAL TRANSDUCTION HISTIDINE KINASE J"/>
    <property type="match status" value="1"/>
</dbReference>
<dbReference type="SUPFAM" id="SSF55785">
    <property type="entry name" value="PYP-like sensor domain (PAS domain)"/>
    <property type="match status" value="2"/>
</dbReference>
<dbReference type="SUPFAM" id="SSF55781">
    <property type="entry name" value="GAF domain-like"/>
    <property type="match status" value="1"/>
</dbReference>
<proteinExistence type="predicted"/>
<dbReference type="Gene3D" id="3.40.50.2300">
    <property type="match status" value="1"/>
</dbReference>
<evidence type="ECO:0000259" key="19">
    <source>
        <dbReference type="PROSITE" id="PS50113"/>
    </source>
</evidence>
<dbReference type="SMART" id="SM00091">
    <property type="entry name" value="PAS"/>
    <property type="match status" value="2"/>
</dbReference>
<evidence type="ECO:0000259" key="18">
    <source>
        <dbReference type="PROSITE" id="PS50112"/>
    </source>
</evidence>
<accession>I3YBY9</accession>
<dbReference type="Gene3D" id="3.30.565.10">
    <property type="entry name" value="Histidine kinase-like ATPase, C-terminal domain"/>
    <property type="match status" value="1"/>
</dbReference>
<dbReference type="EMBL" id="CP003154">
    <property type="protein sequence ID" value="AFL74507.1"/>
    <property type="molecule type" value="Genomic_DNA"/>
</dbReference>
<dbReference type="Pfam" id="PF01627">
    <property type="entry name" value="Hpt"/>
    <property type="match status" value="1"/>
</dbReference>
<dbReference type="InterPro" id="IPR035965">
    <property type="entry name" value="PAS-like_dom_sf"/>
</dbReference>
<feature type="modified residue" description="4-aspartylphosphate" evidence="15">
    <location>
        <position position="799"/>
    </location>
</feature>
<dbReference type="GO" id="GO:0000155">
    <property type="term" value="F:phosphorelay sensor kinase activity"/>
    <property type="evidence" value="ECO:0007669"/>
    <property type="project" value="InterPro"/>
</dbReference>
<dbReference type="HOGENOM" id="CLU_000445_114_15_6"/>
<evidence type="ECO:0000256" key="11">
    <source>
        <dbReference type="ARBA" id="ARBA00022989"/>
    </source>
</evidence>
<dbReference type="InterPro" id="IPR036641">
    <property type="entry name" value="HPT_dom_sf"/>
</dbReference>
<protein>
    <recommendedName>
        <fullName evidence="3">histidine kinase</fullName>
        <ecNumber evidence="3">2.7.13.3</ecNumber>
    </recommendedName>
</protein>
<evidence type="ECO:0000256" key="5">
    <source>
        <dbReference type="ARBA" id="ARBA00022553"/>
    </source>
</evidence>
<dbReference type="CDD" id="cd00082">
    <property type="entry name" value="HisKA"/>
    <property type="match status" value="1"/>
</dbReference>
<evidence type="ECO:0000256" key="6">
    <source>
        <dbReference type="ARBA" id="ARBA00022679"/>
    </source>
</evidence>
<keyword evidence="13" id="KW-0472">Membrane</keyword>
<dbReference type="PROSITE" id="PS50109">
    <property type="entry name" value="HIS_KIN"/>
    <property type="match status" value="1"/>
</dbReference>
<comment type="subcellular location">
    <subcellularLocation>
        <location evidence="2">Cell membrane</location>
        <topology evidence="2">Multi-pass membrane protein</topology>
    </subcellularLocation>
</comment>
<feature type="domain" description="Response regulatory" evidence="17">
    <location>
        <begin position="750"/>
        <end position="866"/>
    </location>
</feature>
<dbReference type="InterPro" id="IPR013656">
    <property type="entry name" value="PAS_4"/>
</dbReference>
<dbReference type="CDD" id="cd17546">
    <property type="entry name" value="REC_hyHK_CKI1_RcsC-like"/>
    <property type="match status" value="1"/>
</dbReference>
<evidence type="ECO:0000313" key="21">
    <source>
        <dbReference type="EMBL" id="AFL74507.1"/>
    </source>
</evidence>
<dbReference type="Pfam" id="PF00072">
    <property type="entry name" value="Response_reg"/>
    <property type="match status" value="1"/>
</dbReference>
<evidence type="ECO:0000259" key="20">
    <source>
        <dbReference type="PROSITE" id="PS50894"/>
    </source>
</evidence>
<evidence type="ECO:0000256" key="4">
    <source>
        <dbReference type="ARBA" id="ARBA00022475"/>
    </source>
</evidence>
<dbReference type="InterPro" id="IPR029016">
    <property type="entry name" value="GAF-like_dom_sf"/>
</dbReference>
<evidence type="ECO:0000256" key="7">
    <source>
        <dbReference type="ARBA" id="ARBA00022692"/>
    </source>
</evidence>
<evidence type="ECO:0000256" key="15">
    <source>
        <dbReference type="PROSITE-ProRule" id="PRU00169"/>
    </source>
</evidence>
<dbReference type="InterPro" id="IPR001789">
    <property type="entry name" value="Sig_transdc_resp-reg_receiver"/>
</dbReference>
<gene>
    <name evidence="21" type="ordered locus">Thivi_2573</name>
</gene>
<dbReference type="SUPFAM" id="SSF47226">
    <property type="entry name" value="Histidine-containing phosphotransfer domain, HPT domain"/>
    <property type="match status" value="1"/>
</dbReference>
<dbReference type="NCBIfam" id="TIGR00229">
    <property type="entry name" value="sensory_box"/>
    <property type="match status" value="2"/>
</dbReference>
<feature type="domain" description="HPt" evidence="20">
    <location>
        <begin position="912"/>
        <end position="1014"/>
    </location>
</feature>
<dbReference type="InterPro" id="IPR004358">
    <property type="entry name" value="Sig_transdc_His_kin-like_C"/>
</dbReference>
<dbReference type="InterPro" id="IPR011006">
    <property type="entry name" value="CheY-like_superfamily"/>
</dbReference>
<dbReference type="eggNOG" id="COG2202">
    <property type="taxonomic scope" value="Bacteria"/>
</dbReference>
<dbReference type="InterPro" id="IPR036890">
    <property type="entry name" value="HATPase_C_sf"/>
</dbReference>
<dbReference type="Gene3D" id="1.10.287.130">
    <property type="match status" value="1"/>
</dbReference>
<keyword evidence="4" id="KW-1003">Cell membrane</keyword>
<dbReference type="SUPFAM" id="SSF55874">
    <property type="entry name" value="ATPase domain of HSP90 chaperone/DNA topoisomerase II/histidine kinase"/>
    <property type="match status" value="1"/>
</dbReference>
<sequence>MNHPSQLDQALDATEILARDIADQQREQNTQERERARLRTLINAIPDLVWLKDPNGVYLACNTMFERFYGAPEADILGRTDIDFVPAPLAEFFRAHDLAAIAAGVPSRNEEVLTFAADGYSGLFETIKTPMRDAAGTLIGVLGIARDITAARQTQEALSEREEIYHAIVGQASDGIVLIDAETRRFAEFNAAAHQALGYTRDEFASLALDDIQAELTPEQVGERMNALLARGGGTFELPHRHKDGSVRWLRISNRLMVIRGRMYLAAIWTDITEQRRIAADLEIHRQHLEQLVVARTTELESAHRRLLVSDARLQAVFEMSQRAHALDEREILQWGVEAAVSITESQIGYLHLVNEDQETIQFYVWSDATLEHCTALHETHYPVSEAGIWADPLRQRRPVAHNDYQGMSDRKGYPPGHTHLIRHLGVPVVEGDKVRVLIGVGNKATDYDDADEHEIQLLVNDLWRIVMRRRADAALAMAKESAERASQAKSRFLANMSHEIRTPMNAIIGLSHLARRHASEPRQQEHLRKIAESAQHLLGVVNDVLDISKIEGGRIQLEEADFALAKVLENLRTLTADKATAKGLRIRQEIAPALAGILRGDALRLGQILLNFVVNAVKFTERGEIVLRAWVLEETALDLLVRFEVKDTGIGIALADQARLFVAFEQADSSITRRYGGTGLGLAINRRLAHLMRGEIGVESQPGEGSLFWFTARLGKGAEPAGRAGMSGDPETADSAPDRRLMARSAGLRLLLAEDNPINQEVALSQLQELGFAVDLASNGAEAVELARRNAYALILMDVQMPTMNGLEATRAIRRLPGRAVTPILAMTAGAFQEDREECLAAGMDDHLAKPVDPDVLHATLLKWLPKSGRPAARAESTAPTSTAEQHAIRRRLQAIEGLDLELGLKPVQGRLDSYLRLLASFVSRHSDDARSIVQQLRAEDRVTACRDAHSLKGVAGTLGARRLATLAAELEQAIREGHAAHEIEQRAQALDTELRALVIGLATVLPTSAADAPNIAVDWPRVRETLAHLDTLLTEDNTLANGVFRESAALLIAALGEPAREIGRMIEAFDYDSARHWLRAVSAPGSAGL</sequence>
<evidence type="ECO:0000259" key="17">
    <source>
        <dbReference type="PROSITE" id="PS50110"/>
    </source>
</evidence>
<keyword evidence="6" id="KW-0808">Transferase</keyword>
<name>I3YBY9_THIV6</name>
<dbReference type="SUPFAM" id="SSF52172">
    <property type="entry name" value="CheY-like"/>
    <property type="match status" value="1"/>
</dbReference>
<dbReference type="CDD" id="cd00130">
    <property type="entry name" value="PAS"/>
    <property type="match status" value="2"/>
</dbReference>
<dbReference type="AlphaFoldDB" id="I3YBY9"/>
<dbReference type="OrthoDB" id="5290456at2"/>
<dbReference type="Pfam" id="PF08448">
    <property type="entry name" value="PAS_4"/>
    <property type="match status" value="1"/>
</dbReference>
<keyword evidence="9" id="KW-0418">Kinase</keyword>
<dbReference type="FunFam" id="3.30.565.10:FF:000010">
    <property type="entry name" value="Sensor histidine kinase RcsC"/>
    <property type="match status" value="1"/>
</dbReference>
<dbReference type="InterPro" id="IPR003018">
    <property type="entry name" value="GAF"/>
</dbReference>
<dbReference type="SMART" id="SM00448">
    <property type="entry name" value="REC"/>
    <property type="match status" value="1"/>
</dbReference>
<dbReference type="InterPro" id="IPR003661">
    <property type="entry name" value="HisK_dim/P_dom"/>
</dbReference>
<dbReference type="InterPro" id="IPR000014">
    <property type="entry name" value="PAS"/>
</dbReference>
<dbReference type="Proteomes" id="UP000006062">
    <property type="component" value="Chromosome"/>
</dbReference>
<keyword evidence="7" id="KW-0812">Transmembrane</keyword>
<evidence type="ECO:0000256" key="13">
    <source>
        <dbReference type="ARBA" id="ARBA00023136"/>
    </source>
</evidence>
<evidence type="ECO:0000256" key="2">
    <source>
        <dbReference type="ARBA" id="ARBA00004651"/>
    </source>
</evidence>
<dbReference type="FunFam" id="1.10.287.130:FF:000004">
    <property type="entry name" value="Ethylene receptor 1"/>
    <property type="match status" value="1"/>
</dbReference>
<keyword evidence="10" id="KW-0067">ATP-binding</keyword>
<dbReference type="eggNOG" id="COG2198">
    <property type="taxonomic scope" value="Bacteria"/>
</dbReference>
<evidence type="ECO:0000256" key="3">
    <source>
        <dbReference type="ARBA" id="ARBA00012438"/>
    </source>
</evidence>
<keyword evidence="22" id="KW-1185">Reference proteome</keyword>
<keyword evidence="8" id="KW-0547">Nucleotide-binding</keyword>
<organism evidence="21 22">
    <name type="scientific">Thiocystis violascens (strain ATCC 17096 / DSM 198 / 6111)</name>
    <name type="common">Chromatium violascens</name>
    <dbReference type="NCBI Taxonomy" id="765911"/>
    <lineage>
        <taxon>Bacteria</taxon>
        <taxon>Pseudomonadati</taxon>
        <taxon>Pseudomonadota</taxon>
        <taxon>Gammaproteobacteria</taxon>
        <taxon>Chromatiales</taxon>
        <taxon>Chromatiaceae</taxon>
        <taxon>Thiocystis</taxon>
    </lineage>
</organism>
<keyword evidence="5 15" id="KW-0597">Phosphoprotein</keyword>
<dbReference type="SMART" id="SM00388">
    <property type="entry name" value="HisKA"/>
    <property type="match status" value="1"/>
</dbReference>
<feature type="domain" description="Histidine kinase" evidence="16">
    <location>
        <begin position="496"/>
        <end position="717"/>
    </location>
</feature>
<dbReference type="Pfam" id="PF00512">
    <property type="entry name" value="HisKA"/>
    <property type="match status" value="1"/>
</dbReference>
<feature type="domain" description="PAC" evidence="19">
    <location>
        <begin position="108"/>
        <end position="160"/>
    </location>
</feature>
<dbReference type="SMART" id="SM00086">
    <property type="entry name" value="PAC"/>
    <property type="match status" value="2"/>
</dbReference>
<comment type="catalytic activity">
    <reaction evidence="1">
        <text>ATP + protein L-histidine = ADP + protein N-phospho-L-histidine.</text>
        <dbReference type="EC" id="2.7.13.3"/>
    </reaction>
</comment>
<dbReference type="eggNOG" id="COG2205">
    <property type="taxonomic scope" value="Bacteria"/>
</dbReference>
<dbReference type="SMART" id="SM00065">
    <property type="entry name" value="GAF"/>
    <property type="match status" value="1"/>
</dbReference>
<reference evidence="21 22" key="1">
    <citation type="submission" date="2012-06" db="EMBL/GenBank/DDBJ databases">
        <title>Complete sequence of Thiocystis violascens DSM 198.</title>
        <authorList>
            <consortium name="US DOE Joint Genome Institute"/>
            <person name="Lucas S."/>
            <person name="Han J."/>
            <person name="Lapidus A."/>
            <person name="Cheng J.-F."/>
            <person name="Goodwin L."/>
            <person name="Pitluck S."/>
            <person name="Peters L."/>
            <person name="Ovchinnikova G."/>
            <person name="Teshima H."/>
            <person name="Detter J.C."/>
            <person name="Han C."/>
            <person name="Tapia R."/>
            <person name="Land M."/>
            <person name="Hauser L."/>
            <person name="Kyrpides N."/>
            <person name="Ivanova N."/>
            <person name="Pagani I."/>
            <person name="Vogl K."/>
            <person name="Liu Z."/>
            <person name="Frigaard N.-U."/>
            <person name="Bryant D."/>
            <person name="Woyke T."/>
        </authorList>
    </citation>
    <scope>NUCLEOTIDE SEQUENCE [LARGE SCALE GENOMIC DNA]</scope>
    <source>
        <strain evidence="22">ATCC 17096 / DSM 198 / 6111</strain>
    </source>
</reference>